<feature type="transmembrane region" description="Helical" evidence="8">
    <location>
        <begin position="315"/>
        <end position="332"/>
    </location>
</feature>
<feature type="transmembrane region" description="Helical" evidence="8">
    <location>
        <begin position="49"/>
        <end position="68"/>
    </location>
</feature>
<evidence type="ECO:0000313" key="9">
    <source>
        <dbReference type="EMBL" id="KDM89861.1"/>
    </source>
</evidence>
<feature type="transmembrane region" description="Helical" evidence="8">
    <location>
        <begin position="469"/>
        <end position="489"/>
    </location>
</feature>
<dbReference type="PANTHER" id="PTHR30047:SF7">
    <property type="entry name" value="HIGH-AFFINITY CHOLINE TRANSPORT PROTEIN"/>
    <property type="match status" value="1"/>
</dbReference>
<feature type="transmembrane region" description="Helical" evidence="8">
    <location>
        <begin position="229"/>
        <end position="247"/>
    </location>
</feature>
<evidence type="ECO:0000256" key="8">
    <source>
        <dbReference type="SAM" id="Phobius"/>
    </source>
</evidence>
<gene>
    <name evidence="9" type="ORF">EA58_20640</name>
</gene>
<feature type="transmembrane region" description="Helical" evidence="8">
    <location>
        <begin position="12"/>
        <end position="29"/>
    </location>
</feature>
<feature type="transmembrane region" description="Helical" evidence="8">
    <location>
        <begin position="89"/>
        <end position="109"/>
    </location>
</feature>
<dbReference type="PANTHER" id="PTHR30047">
    <property type="entry name" value="HIGH-AFFINITY CHOLINE TRANSPORT PROTEIN-RELATED"/>
    <property type="match status" value="1"/>
</dbReference>
<keyword evidence="4" id="KW-1003">Cell membrane</keyword>
<evidence type="ECO:0000256" key="7">
    <source>
        <dbReference type="ARBA" id="ARBA00023136"/>
    </source>
</evidence>
<dbReference type="PROSITE" id="PS01303">
    <property type="entry name" value="BCCT"/>
    <property type="match status" value="1"/>
</dbReference>
<feature type="transmembrane region" description="Helical" evidence="8">
    <location>
        <begin position="188"/>
        <end position="209"/>
    </location>
</feature>
<keyword evidence="7 8" id="KW-0472">Membrane</keyword>
<dbReference type="Proteomes" id="UP000027192">
    <property type="component" value="Unassembled WGS sequence"/>
</dbReference>
<keyword evidence="5 8" id="KW-0812">Transmembrane</keyword>
<proteinExistence type="inferred from homology"/>
<dbReference type="Pfam" id="PF02028">
    <property type="entry name" value="BCCT"/>
    <property type="match status" value="1"/>
</dbReference>
<evidence type="ECO:0000256" key="4">
    <source>
        <dbReference type="ARBA" id="ARBA00022475"/>
    </source>
</evidence>
<keyword evidence="10" id="KW-1185">Reference proteome</keyword>
<evidence type="ECO:0000256" key="2">
    <source>
        <dbReference type="ARBA" id="ARBA00005658"/>
    </source>
</evidence>
<keyword evidence="6 8" id="KW-1133">Transmembrane helix</keyword>
<feature type="transmembrane region" description="Helical" evidence="8">
    <location>
        <begin position="344"/>
        <end position="363"/>
    </location>
</feature>
<protein>
    <submittedName>
        <fullName evidence="9">Choline transporter</fullName>
    </submittedName>
</protein>
<feature type="transmembrane region" description="Helical" evidence="8">
    <location>
        <begin position="140"/>
        <end position="160"/>
    </location>
</feature>
<dbReference type="OrthoDB" id="9775735at2"/>
<evidence type="ECO:0000313" key="10">
    <source>
        <dbReference type="Proteomes" id="UP000027192"/>
    </source>
</evidence>
<dbReference type="NCBIfam" id="TIGR00842">
    <property type="entry name" value="bcct"/>
    <property type="match status" value="1"/>
</dbReference>
<accession>A0A066RL66</accession>
<dbReference type="InterPro" id="IPR018093">
    <property type="entry name" value="BCCT_CS"/>
</dbReference>
<dbReference type="NCBIfam" id="NF007399">
    <property type="entry name" value="PRK09928.1"/>
    <property type="match status" value="1"/>
</dbReference>
<comment type="subcellular location">
    <subcellularLocation>
        <location evidence="1">Cell membrane</location>
        <topology evidence="1">Multi-pass membrane protein</topology>
    </subcellularLocation>
</comment>
<feature type="transmembrane region" description="Helical" evidence="8">
    <location>
        <begin position="444"/>
        <end position="463"/>
    </location>
</feature>
<evidence type="ECO:0000256" key="6">
    <source>
        <dbReference type="ARBA" id="ARBA00022989"/>
    </source>
</evidence>
<evidence type="ECO:0000256" key="5">
    <source>
        <dbReference type="ARBA" id="ARBA00022692"/>
    </source>
</evidence>
<dbReference type="AlphaFoldDB" id="A0A066RL66"/>
<evidence type="ECO:0000256" key="1">
    <source>
        <dbReference type="ARBA" id="ARBA00004651"/>
    </source>
</evidence>
<dbReference type="EMBL" id="JMIB01000043">
    <property type="protein sequence ID" value="KDM89861.1"/>
    <property type="molecule type" value="Genomic_DNA"/>
</dbReference>
<feature type="transmembrane region" description="Helical" evidence="8">
    <location>
        <begin position="398"/>
        <end position="417"/>
    </location>
</feature>
<dbReference type="GO" id="GO:0005886">
    <property type="term" value="C:plasma membrane"/>
    <property type="evidence" value="ECO:0007669"/>
    <property type="project" value="UniProtKB-SubCell"/>
</dbReference>
<sequence>MGIKSDLNKPVFFTSAIFIAALSFIGVMWPQAMEAYFKNVQGWIIAQASWIYILAVAIFLIFLIFVMFSRLGDIKLGPDHSEPDYSYTSWLAMLFSAGMGIGLMFFGVAEPVMHFTSPPVGDPQTVEAAREAMKITFFHWGLHAWGIYALVALAMAYFAYRHKLPLLPRSALYPLIGERIYGPIGHMIDIFAVIGTLFGVATSLGFGVVQVNAGFNYLFDLPQTTTVQVGLIAAITLIATASVVLGLDGGIKRLSNINMFLAVLLLGVVILAGPTAMIMKSFVQNTGSYLSEIVSKTFNLYAYQPKEDWIGGWTLLYWGWWVSWSPFVGMFIARISRGRTIREFLVGVLLIPSLFGFLWFTAFGNTAIDAIMNHGADYLSKAVGENVPVALFKFFEHMPMSSVLSFIGVALVITFFVSSSDSGSLVIDTLTSGGAAEPPVWQRIFWAVIEGIVAAALLAAGGLSALQTMTIASAFPIMILMLLFCYCLFKALRNDYMLQNSIQTHNTTLQYAQTNVSWKNRISALVSHPKQDEAEHFIKSTATPALKTLVDEMKAQGLAAKLQVLDESRVRLVVEKEDVEDFAYGIRLRHFALPSYANESYDDYYRAEVFLLQGGQQYDVMGYTKDQIIADAVTQYERHMHFLHLATSENIVEEAIAS</sequence>
<reference evidence="9 10" key="1">
    <citation type="submission" date="2014-04" db="EMBL/GenBank/DDBJ databases">
        <title>Draft genome sequence of Photobacterium halotolerans S2753: a solonamide, ngercheumicin and holomycin producer.</title>
        <authorList>
            <person name="Machado H.R."/>
            <person name="Gram L."/>
        </authorList>
    </citation>
    <scope>NUCLEOTIDE SEQUENCE [LARGE SCALE GENOMIC DNA]</scope>
    <source>
        <strain evidence="9 10">S2753</strain>
    </source>
</reference>
<dbReference type="InterPro" id="IPR000060">
    <property type="entry name" value="BCCT_transptr"/>
</dbReference>
<keyword evidence="3" id="KW-0813">Transport</keyword>
<dbReference type="RefSeq" id="WP_036756918.1">
    <property type="nucleotide sequence ID" value="NZ_JAGSGC010000018.1"/>
</dbReference>
<dbReference type="STRING" id="1654360.EA58_20640"/>
<feature type="transmembrane region" description="Helical" evidence="8">
    <location>
        <begin position="259"/>
        <end position="279"/>
    </location>
</feature>
<comment type="caution">
    <text evidence="9">The sequence shown here is derived from an EMBL/GenBank/DDBJ whole genome shotgun (WGS) entry which is preliminary data.</text>
</comment>
<evidence type="ECO:0000256" key="3">
    <source>
        <dbReference type="ARBA" id="ARBA00022448"/>
    </source>
</evidence>
<organism evidence="9 10">
    <name type="scientific">Photobacterium galatheae</name>
    <dbReference type="NCBI Taxonomy" id="1654360"/>
    <lineage>
        <taxon>Bacteria</taxon>
        <taxon>Pseudomonadati</taxon>
        <taxon>Pseudomonadota</taxon>
        <taxon>Gammaproteobacteria</taxon>
        <taxon>Vibrionales</taxon>
        <taxon>Vibrionaceae</taxon>
        <taxon>Photobacterium</taxon>
    </lineage>
</organism>
<comment type="similarity">
    <text evidence="2">Belongs to the BCCT transporter (TC 2.A.15) family.</text>
</comment>
<dbReference type="GO" id="GO:0022857">
    <property type="term" value="F:transmembrane transporter activity"/>
    <property type="evidence" value="ECO:0007669"/>
    <property type="project" value="InterPro"/>
</dbReference>
<name>A0A066RL66_9GAMM</name>